<dbReference type="InterPro" id="IPR032710">
    <property type="entry name" value="NTF2-like_dom_sf"/>
</dbReference>
<proteinExistence type="inferred from homology"/>
<keyword evidence="9" id="KW-1185">Reference proteome</keyword>
<dbReference type="Gene3D" id="3.10.450.50">
    <property type="match status" value="1"/>
</dbReference>
<evidence type="ECO:0000259" key="7">
    <source>
        <dbReference type="Pfam" id="PF08281"/>
    </source>
</evidence>
<dbReference type="Pfam" id="PF04542">
    <property type="entry name" value="Sigma70_r2"/>
    <property type="match status" value="1"/>
</dbReference>
<dbReference type="InterPro" id="IPR013249">
    <property type="entry name" value="RNA_pol_sigma70_r4_t2"/>
</dbReference>
<evidence type="ECO:0000313" key="8">
    <source>
        <dbReference type="EMBL" id="MBD3146725.1"/>
    </source>
</evidence>
<dbReference type="InterPro" id="IPR014284">
    <property type="entry name" value="RNA_pol_sigma-70_dom"/>
</dbReference>
<gene>
    <name evidence="8" type="ORF">IEQ31_26535</name>
</gene>
<dbReference type="Gene3D" id="1.10.1740.10">
    <property type="match status" value="1"/>
</dbReference>
<dbReference type="Gene3D" id="1.10.10.10">
    <property type="entry name" value="Winged helix-like DNA-binding domain superfamily/Winged helix DNA-binding domain"/>
    <property type="match status" value="1"/>
</dbReference>
<feature type="domain" description="RNA polymerase sigma factor 70 region 4 type 2" evidence="7">
    <location>
        <begin position="107"/>
        <end position="156"/>
    </location>
</feature>
<dbReference type="SUPFAM" id="SSF54427">
    <property type="entry name" value="NTF2-like"/>
    <property type="match status" value="1"/>
</dbReference>
<organism evidence="8 9">
    <name type="scientific">Microbispora bryophytorum subsp. camponoti</name>
    <dbReference type="NCBI Taxonomy" id="1677852"/>
    <lineage>
        <taxon>Bacteria</taxon>
        <taxon>Bacillati</taxon>
        <taxon>Actinomycetota</taxon>
        <taxon>Actinomycetes</taxon>
        <taxon>Streptosporangiales</taxon>
        <taxon>Streptosporangiaceae</taxon>
        <taxon>Microbispora</taxon>
    </lineage>
</organism>
<evidence type="ECO:0000256" key="4">
    <source>
        <dbReference type="ARBA" id="ARBA00023082"/>
    </source>
</evidence>
<reference evidence="8 9" key="1">
    <citation type="submission" date="2020-09" db="EMBL/GenBank/DDBJ databases">
        <title>Actinomycete isolated from the Camponotus japonicus Mayr.</title>
        <authorList>
            <person name="Gong X."/>
        </authorList>
    </citation>
    <scope>NUCLEOTIDE SEQUENCE [LARGE SCALE GENOMIC DNA]</scope>
    <source>
        <strain evidence="8 9">2C-HV3</strain>
    </source>
</reference>
<comment type="similarity">
    <text evidence="1">Belongs to the sigma-70 factor family. ECF subfamily.</text>
</comment>
<evidence type="ECO:0000256" key="2">
    <source>
        <dbReference type="ARBA" id="ARBA00011344"/>
    </source>
</evidence>
<comment type="caution">
    <text evidence="8">The sequence shown here is derived from an EMBL/GenBank/DDBJ whole genome shotgun (WGS) entry which is preliminary data.</text>
</comment>
<keyword evidence="3" id="KW-0805">Transcription regulation</keyword>
<evidence type="ECO:0000256" key="5">
    <source>
        <dbReference type="ARBA" id="ARBA00023163"/>
    </source>
</evidence>
<name>A0ABR8LAQ9_9ACTN</name>
<sequence length="282" mass="30071">MDQAGLAVRFEEQRPRLRAVAYRMLGSHAEADDAVQNAWLRLSGADTAEVANLAGWLTTVVARECLKMLRTRRNRREEPLADITAAGHDAGDPEAEALLADAVGPALMVVLDSLAPAERLAFVLHDVFAVPFGEIAAILGRSPAATRQLTSRARRRVAGATPPRHVDIAGQRRVVEAFLAALRHGDLDGLLAVLDPDVLLRDGDTGLARGARAVGAHALTFSRAARFVRPALVDGTVGLAIVPGGRLIGALGFTFDHDRIVVIELIGDPGRLRQVDLAAVRP</sequence>
<dbReference type="Proteomes" id="UP000653231">
    <property type="component" value="Unassembled WGS sequence"/>
</dbReference>
<accession>A0ABR8LAQ9</accession>
<dbReference type="NCBIfam" id="TIGR02937">
    <property type="entry name" value="sigma70-ECF"/>
    <property type="match status" value="1"/>
</dbReference>
<dbReference type="SUPFAM" id="SSF88946">
    <property type="entry name" value="Sigma2 domain of RNA polymerase sigma factors"/>
    <property type="match status" value="1"/>
</dbReference>
<evidence type="ECO:0000259" key="6">
    <source>
        <dbReference type="Pfam" id="PF04542"/>
    </source>
</evidence>
<dbReference type="InterPro" id="IPR013324">
    <property type="entry name" value="RNA_pol_sigma_r3/r4-like"/>
</dbReference>
<evidence type="ECO:0000256" key="3">
    <source>
        <dbReference type="ARBA" id="ARBA00023015"/>
    </source>
</evidence>
<evidence type="ECO:0000256" key="1">
    <source>
        <dbReference type="ARBA" id="ARBA00010641"/>
    </source>
</evidence>
<dbReference type="InterPro" id="IPR013325">
    <property type="entry name" value="RNA_pol_sigma_r2"/>
</dbReference>
<dbReference type="InterPro" id="IPR052704">
    <property type="entry name" value="ECF_Sigma-70_Domain"/>
</dbReference>
<dbReference type="PANTHER" id="PTHR30173:SF43">
    <property type="entry name" value="ECF RNA POLYMERASE SIGMA FACTOR SIGI-RELATED"/>
    <property type="match status" value="1"/>
</dbReference>
<dbReference type="InterPro" id="IPR007627">
    <property type="entry name" value="RNA_pol_sigma70_r2"/>
</dbReference>
<evidence type="ECO:0000313" key="9">
    <source>
        <dbReference type="Proteomes" id="UP000653231"/>
    </source>
</evidence>
<dbReference type="PANTHER" id="PTHR30173">
    <property type="entry name" value="SIGMA 19 FACTOR"/>
    <property type="match status" value="1"/>
</dbReference>
<protein>
    <submittedName>
        <fullName evidence="8">Sigma-70 family RNA polymerase sigma factor</fullName>
    </submittedName>
</protein>
<dbReference type="EMBL" id="JACXRZ010000022">
    <property type="protein sequence ID" value="MBD3146725.1"/>
    <property type="molecule type" value="Genomic_DNA"/>
</dbReference>
<feature type="domain" description="RNA polymerase sigma-70 region 2" evidence="6">
    <location>
        <begin position="10"/>
        <end position="73"/>
    </location>
</feature>
<comment type="subunit">
    <text evidence="2">Interacts transiently with the RNA polymerase catalytic core formed by RpoA, RpoB, RpoC and RpoZ (2 alpha, 1 beta, 1 beta' and 1 omega subunit) to form the RNA polymerase holoenzyme that can initiate transcription.</text>
</comment>
<keyword evidence="4" id="KW-0731">Sigma factor</keyword>
<dbReference type="SUPFAM" id="SSF88659">
    <property type="entry name" value="Sigma3 and sigma4 domains of RNA polymerase sigma factors"/>
    <property type="match status" value="1"/>
</dbReference>
<keyword evidence="5" id="KW-0804">Transcription</keyword>
<dbReference type="Pfam" id="PF08281">
    <property type="entry name" value="Sigma70_r4_2"/>
    <property type="match status" value="1"/>
</dbReference>
<dbReference type="InterPro" id="IPR036388">
    <property type="entry name" value="WH-like_DNA-bd_sf"/>
</dbReference>
<dbReference type="RefSeq" id="WP_191053995.1">
    <property type="nucleotide sequence ID" value="NZ_JACXRZ010000022.1"/>
</dbReference>